<dbReference type="EMBL" id="JQED01000055">
    <property type="protein sequence ID" value="KGJ87177.1"/>
    <property type="molecule type" value="Genomic_DNA"/>
</dbReference>
<dbReference type="SUPFAM" id="SSF102220">
    <property type="entry name" value="DNA polymerase III psi subunit"/>
    <property type="match status" value="1"/>
</dbReference>
<accession>A0A099KAW0</accession>
<sequence length="124" mass="14565">MSINQHQFEQLTEMGISLWQHRTREITNDKNSAQANCYLDIDLNVLASLQLFHDILLALKLTIGEINHQNDHLDLGLFNWYFTATPHDKIQWHEQQLLTPSLTEISKSPMLKKQLWQLLTEQTQ</sequence>
<protein>
    <submittedName>
        <fullName evidence="1">DNA polymerase III psi subunit</fullName>
    </submittedName>
</protein>
<dbReference type="GO" id="GO:0008408">
    <property type="term" value="F:3'-5' exonuclease activity"/>
    <property type="evidence" value="ECO:0007669"/>
    <property type="project" value="InterPro"/>
</dbReference>
<dbReference type="OrthoDB" id="6226957at2"/>
<dbReference type="InterPro" id="IPR036654">
    <property type="entry name" value="DNA_pol_III_psi_sf"/>
</dbReference>
<dbReference type="Proteomes" id="UP000029843">
    <property type="component" value="Unassembled WGS sequence"/>
</dbReference>
<dbReference type="Pfam" id="PF03603">
    <property type="entry name" value="DNA_III_psi"/>
    <property type="match status" value="1"/>
</dbReference>
<name>A0A099KAW0_COLPS</name>
<dbReference type="Gene3D" id="3.40.50.10220">
    <property type="entry name" value="DNA polymerase III, psi subunit"/>
    <property type="match status" value="1"/>
</dbReference>
<evidence type="ECO:0000313" key="2">
    <source>
        <dbReference type="Proteomes" id="UP000029843"/>
    </source>
</evidence>
<dbReference type="RefSeq" id="WP_033095615.1">
    <property type="nucleotide sequence ID" value="NZ_JQED01000055.1"/>
</dbReference>
<evidence type="ECO:0000313" key="1">
    <source>
        <dbReference type="EMBL" id="KGJ87177.1"/>
    </source>
</evidence>
<dbReference type="GO" id="GO:0003887">
    <property type="term" value="F:DNA-directed DNA polymerase activity"/>
    <property type="evidence" value="ECO:0007669"/>
    <property type="project" value="InterPro"/>
</dbReference>
<dbReference type="InterPro" id="IPR004615">
    <property type="entry name" value="DNA_pol_III_psi"/>
</dbReference>
<gene>
    <name evidence="1" type="ORF">ND2E_0584</name>
</gene>
<dbReference type="AlphaFoldDB" id="A0A099KAW0"/>
<proteinExistence type="predicted"/>
<dbReference type="GO" id="GO:0006260">
    <property type="term" value="P:DNA replication"/>
    <property type="evidence" value="ECO:0007669"/>
    <property type="project" value="InterPro"/>
</dbReference>
<comment type="caution">
    <text evidence="1">The sequence shown here is derived from an EMBL/GenBank/DDBJ whole genome shotgun (WGS) entry which is preliminary data.</text>
</comment>
<organism evidence="1 2">
    <name type="scientific">Colwellia psychrerythraea</name>
    <name type="common">Vibrio psychroerythus</name>
    <dbReference type="NCBI Taxonomy" id="28229"/>
    <lineage>
        <taxon>Bacteria</taxon>
        <taxon>Pseudomonadati</taxon>
        <taxon>Pseudomonadota</taxon>
        <taxon>Gammaproteobacteria</taxon>
        <taxon>Alteromonadales</taxon>
        <taxon>Colwelliaceae</taxon>
        <taxon>Colwellia</taxon>
    </lineage>
</organism>
<reference evidence="1 2" key="1">
    <citation type="submission" date="2014-08" db="EMBL/GenBank/DDBJ databases">
        <title>Genomic and Phenotypic Diversity of Colwellia psychrerythraea strains from Disparate Marine Basins.</title>
        <authorList>
            <person name="Techtmann S.M."/>
            <person name="Stelling S.C."/>
            <person name="Utturkar S.M."/>
            <person name="Alshibli N."/>
            <person name="Harris A."/>
            <person name="Brown S.D."/>
            <person name="Hazen T.C."/>
        </authorList>
    </citation>
    <scope>NUCLEOTIDE SEQUENCE [LARGE SCALE GENOMIC DNA]</scope>
    <source>
        <strain evidence="1 2">ND2E</strain>
    </source>
</reference>
<dbReference type="PATRIC" id="fig|28229.4.peg.4069"/>